<proteinExistence type="predicted"/>
<evidence type="ECO:0000313" key="2">
    <source>
        <dbReference type="Proteomes" id="UP000518829"/>
    </source>
</evidence>
<dbReference type="EMBL" id="JAARPH010000001">
    <property type="protein sequence ID" value="MBC1374186.1"/>
    <property type="molecule type" value="Genomic_DNA"/>
</dbReference>
<reference evidence="1 2" key="1">
    <citation type="submission" date="2020-03" db="EMBL/GenBank/DDBJ databases">
        <title>Soil Listeria distribution.</title>
        <authorList>
            <person name="Liao J."/>
            <person name="Wiedmann M."/>
        </authorList>
    </citation>
    <scope>NUCLEOTIDE SEQUENCE [LARGE SCALE GENOMIC DNA]</scope>
    <source>
        <strain evidence="1 2">FSL L7-1699</strain>
    </source>
</reference>
<protein>
    <submittedName>
        <fullName evidence="1">Uncharacterized protein</fullName>
    </submittedName>
</protein>
<gene>
    <name evidence="1" type="ORF">HB839_01460</name>
</gene>
<dbReference type="Proteomes" id="UP000518829">
    <property type="component" value="Unassembled WGS sequence"/>
</dbReference>
<sequence>MKREDTNNFMKQAVPLAREMQGDWNIRMKMALNSVIIDHLFQSAFSPSTVKKLIDRGVSYRRIGRHYGVYHRQIKKAYEV</sequence>
<name>A0ABR6SJ80_9LIST</name>
<comment type="caution">
    <text evidence="1">The sequence shown here is derived from an EMBL/GenBank/DDBJ whole genome shotgun (WGS) entry which is preliminary data.</text>
</comment>
<organism evidence="1 2">
    <name type="scientific">Listeria farberi</name>
    <dbReference type="NCBI Taxonomy" id="2713500"/>
    <lineage>
        <taxon>Bacteria</taxon>
        <taxon>Bacillati</taxon>
        <taxon>Bacillota</taxon>
        <taxon>Bacilli</taxon>
        <taxon>Bacillales</taxon>
        <taxon>Listeriaceae</taxon>
        <taxon>Listeria</taxon>
    </lineage>
</organism>
<keyword evidence="2" id="KW-1185">Reference proteome</keyword>
<evidence type="ECO:0000313" key="1">
    <source>
        <dbReference type="EMBL" id="MBC1374186.1"/>
    </source>
</evidence>
<accession>A0ABR6SJ80</accession>
<dbReference type="RefSeq" id="WP_185318757.1">
    <property type="nucleotide sequence ID" value="NZ_JAARPH010000001.1"/>
</dbReference>